<keyword evidence="3" id="KW-1185">Reference proteome</keyword>
<reference evidence="2" key="1">
    <citation type="submission" date="2020-01" db="EMBL/GenBank/DDBJ databases">
        <authorList>
            <consortium name="DOE Joint Genome Institute"/>
            <person name="Haridas S."/>
            <person name="Albert R."/>
            <person name="Binder M."/>
            <person name="Bloem J."/>
            <person name="Labutti K."/>
            <person name="Salamov A."/>
            <person name="Andreopoulos B."/>
            <person name="Baker S.E."/>
            <person name="Barry K."/>
            <person name="Bills G."/>
            <person name="Bluhm B.H."/>
            <person name="Cannon C."/>
            <person name="Castanera R."/>
            <person name="Culley D.E."/>
            <person name="Daum C."/>
            <person name="Ezra D."/>
            <person name="Gonzalez J.B."/>
            <person name="Henrissat B."/>
            <person name="Kuo A."/>
            <person name="Liang C."/>
            <person name="Lipzen A."/>
            <person name="Lutzoni F."/>
            <person name="Magnuson J."/>
            <person name="Mondo S."/>
            <person name="Nolan M."/>
            <person name="Ohm R."/>
            <person name="Pangilinan J."/>
            <person name="Park H.-J."/>
            <person name="Ramirez L."/>
            <person name="Alfaro M."/>
            <person name="Sun H."/>
            <person name="Tritt A."/>
            <person name="Yoshinaga Y."/>
            <person name="Zwiers L.-H."/>
            <person name="Turgeon B.G."/>
            <person name="Goodwin S.B."/>
            <person name="Spatafora J.W."/>
            <person name="Crous P.W."/>
            <person name="Grigoriev I.V."/>
        </authorList>
    </citation>
    <scope>NUCLEOTIDE SEQUENCE</scope>
    <source>
        <strain evidence="2">CBS 394.84</strain>
    </source>
</reference>
<protein>
    <recommendedName>
        <fullName evidence="4">F-box domain-containing protein</fullName>
    </recommendedName>
</protein>
<proteinExistence type="predicted"/>
<comment type="caution">
    <text evidence="2">The sequence shown here is derived from an EMBL/GenBank/DDBJ whole genome shotgun (WGS) entry which is preliminary data.</text>
</comment>
<dbReference type="OrthoDB" id="3763553at2759"/>
<dbReference type="AlphaFoldDB" id="A0A9P4GUY4"/>
<organism evidence="2 3">
    <name type="scientific">Cucurbitaria berberidis CBS 394.84</name>
    <dbReference type="NCBI Taxonomy" id="1168544"/>
    <lineage>
        <taxon>Eukaryota</taxon>
        <taxon>Fungi</taxon>
        <taxon>Dikarya</taxon>
        <taxon>Ascomycota</taxon>
        <taxon>Pezizomycotina</taxon>
        <taxon>Dothideomycetes</taxon>
        <taxon>Pleosporomycetidae</taxon>
        <taxon>Pleosporales</taxon>
        <taxon>Pleosporineae</taxon>
        <taxon>Cucurbitariaceae</taxon>
        <taxon>Cucurbitaria</taxon>
    </lineage>
</organism>
<dbReference type="GeneID" id="63853111"/>
<evidence type="ECO:0000256" key="1">
    <source>
        <dbReference type="SAM" id="MobiDB-lite"/>
    </source>
</evidence>
<accession>A0A9P4GUY4</accession>
<feature type="region of interest" description="Disordered" evidence="1">
    <location>
        <begin position="1"/>
        <end position="26"/>
    </location>
</feature>
<evidence type="ECO:0000313" key="3">
    <source>
        <dbReference type="Proteomes" id="UP000800039"/>
    </source>
</evidence>
<gene>
    <name evidence="2" type="ORF">K460DRAFT_391999</name>
</gene>
<sequence>MPRSAAQKANRATQKANRRLREQTKPSTFPFTQLPAELQLLVLCKCDFVSVGRLLRLSPHLSALFVRYPENTLRDILAQIPPPLAGLVRMSWALHKTRLQDFDSKETLNLLRSTDLLCWAPTSQRIFGDSDVQLGTIHDFIDLYVEVDVAVELVAQGLNATMEALVNPRAVVAPVVLSTTEYTRIACSLFIVKIYCQLQTKFIHHCRGRTEFPAAFMTSLKPWQVQQAMSVEQFLQACIHSFDFAIYRVIEKKHMCFQSLSEKSSYFQKYLEVQDSIASHAGLPSFIDKFSSAASRLPHPLLLHPQSMGSLSDVGHPPKSSQIVTQLRNHGWIIYMSGIADGTIEYDPSRLLTTVGLLFWDQDRLMGWSIVDQGDVATIDDEFYRVTPTWGYNP</sequence>
<evidence type="ECO:0000313" key="2">
    <source>
        <dbReference type="EMBL" id="KAF1851787.1"/>
    </source>
</evidence>
<name>A0A9P4GUY4_9PLEO</name>
<evidence type="ECO:0008006" key="4">
    <source>
        <dbReference type="Google" id="ProtNLM"/>
    </source>
</evidence>
<dbReference type="EMBL" id="ML976614">
    <property type="protein sequence ID" value="KAF1851787.1"/>
    <property type="molecule type" value="Genomic_DNA"/>
</dbReference>
<dbReference type="Proteomes" id="UP000800039">
    <property type="component" value="Unassembled WGS sequence"/>
</dbReference>
<dbReference type="RefSeq" id="XP_040794350.1">
    <property type="nucleotide sequence ID" value="XM_040935860.1"/>
</dbReference>